<evidence type="ECO:0000313" key="2">
    <source>
        <dbReference type="Proteomes" id="UP000008720"/>
    </source>
</evidence>
<dbReference type="Pfam" id="PF13585">
    <property type="entry name" value="CHU_C"/>
    <property type="match status" value="1"/>
</dbReference>
<protein>
    <recommendedName>
        <fullName evidence="3">PKD domain containing protein</fullName>
    </recommendedName>
</protein>
<keyword evidence="2" id="KW-1185">Reference proteome</keyword>
<reference evidence="1 2" key="1">
    <citation type="journal article" date="2011" name="Stand. Genomic Sci.">
        <title>Complete genome sequence of Marivirga tractuosa type strain (H-43).</title>
        <authorList>
            <person name="Pagani I."/>
            <person name="Chertkov O."/>
            <person name="Lapidus A."/>
            <person name="Lucas S."/>
            <person name="Del Rio T.G."/>
            <person name="Tice H."/>
            <person name="Copeland A."/>
            <person name="Cheng J.F."/>
            <person name="Nolan M."/>
            <person name="Saunders E."/>
            <person name="Pitluck S."/>
            <person name="Held B."/>
            <person name="Goodwin L."/>
            <person name="Liolios K."/>
            <person name="Ovchinikova G."/>
            <person name="Ivanova N."/>
            <person name="Mavromatis K."/>
            <person name="Pati A."/>
            <person name="Chen A."/>
            <person name="Palaniappan K."/>
            <person name="Land M."/>
            <person name="Hauser L."/>
            <person name="Jeffries C.D."/>
            <person name="Detter J.C."/>
            <person name="Han C."/>
            <person name="Tapia R."/>
            <person name="Ngatchou-Djao O.D."/>
            <person name="Rohde M."/>
            <person name="Goker M."/>
            <person name="Spring S."/>
            <person name="Sikorski J."/>
            <person name="Woyke T."/>
            <person name="Bristow J."/>
            <person name="Eisen J.A."/>
            <person name="Markowitz V."/>
            <person name="Hugenholtz P."/>
            <person name="Klenk H.P."/>
            <person name="Kyrpides N.C."/>
        </authorList>
    </citation>
    <scope>NUCLEOTIDE SEQUENCE [LARGE SCALE GENOMIC DNA]</scope>
    <source>
        <strain evidence="2">ATCC 23168 / DSM 4126 / NBRC 15989 / NCIMB 1408 / VKM B-1430 / H-43</strain>
    </source>
</reference>
<dbReference type="EMBL" id="CP002349">
    <property type="protein sequence ID" value="ADR21505.1"/>
    <property type="molecule type" value="Genomic_DNA"/>
</dbReference>
<gene>
    <name evidence="1" type="ordered locus">Ftrac_1515</name>
</gene>
<evidence type="ECO:0008006" key="3">
    <source>
        <dbReference type="Google" id="ProtNLM"/>
    </source>
</evidence>
<dbReference type="STRING" id="643867.Ftrac_1515"/>
<dbReference type="AlphaFoldDB" id="E4TNR8"/>
<dbReference type="Gene3D" id="2.60.40.10">
    <property type="entry name" value="Immunoglobulins"/>
    <property type="match status" value="1"/>
</dbReference>
<sequence length="628" mass="70425">MNLWAQGSFQSENGLFTVNYLKGCEFTEIIVTENNTQGGTQFICFDADLSDIGSNNSCFGSAVQDPEDYRFIYQDAGTYNILLLDQIGNNQTYDSITIEIIEPQSPNIALANCDNGLVFNLNQQEEVFDIYTIDFGDGSAAQNHPITAFPLSYNYGDPTQEYTITVTGSFNNTGNNNCGNDTEIKNIVPEEQIESEANITSINLLSENSFEIEYEASQNQLYQLQIKQNSNGIYQTIDNISATTGGVYTFQDRNLNENFYCVRIVSTNSCDGSELNSNEVCTVRFNATAENNGNLIDWNHFSFENSNLLKNGEIIYSGNAPYVDANVLCGQVDVYSVVTRDQNGILVESLPIEVSAITGSPSIPISQIATKVLSDSELELNWEVPEGLQPSNFVIYKKRNLDDDYFQVDTTGTNSYIDIGTAFNTRNFYYSIAYTNSCGGISPLTTTAPNILLNVNQEESIINFTWNSYTGFDTLLSRYVIKKYDENMTLLDENDVANQTSFSENIAQSEDQLAFYQIEAYSENGLVAFSNTLRYKIPSSFFVPTGFTPNQDSFNEEIKVVGKFIEEVEFSIYNRWGTLIFRSNALEVGWDGYLTTRPAPEGTYSYTVRVKDKYGEEYYKSGVFNLIR</sequence>
<proteinExistence type="predicted"/>
<dbReference type="SUPFAM" id="SSF49265">
    <property type="entry name" value="Fibronectin type III"/>
    <property type="match status" value="1"/>
</dbReference>
<dbReference type="InterPro" id="IPR013783">
    <property type="entry name" value="Ig-like_fold"/>
</dbReference>
<dbReference type="InterPro" id="IPR036116">
    <property type="entry name" value="FN3_sf"/>
</dbReference>
<name>E4TNR8_MARTH</name>
<dbReference type="KEGG" id="mtt:Ftrac_1515"/>
<dbReference type="Proteomes" id="UP000008720">
    <property type="component" value="Chromosome"/>
</dbReference>
<dbReference type="NCBIfam" id="TIGR04131">
    <property type="entry name" value="Bac_Flav_CTERM"/>
    <property type="match status" value="1"/>
</dbReference>
<dbReference type="InterPro" id="IPR026341">
    <property type="entry name" value="T9SS_type_B"/>
</dbReference>
<dbReference type="eggNOG" id="COG3291">
    <property type="taxonomic scope" value="Bacteria"/>
</dbReference>
<dbReference type="HOGENOM" id="CLU_402124_0_0_10"/>
<evidence type="ECO:0000313" key="1">
    <source>
        <dbReference type="EMBL" id="ADR21505.1"/>
    </source>
</evidence>
<organism evidence="1 2">
    <name type="scientific">Marivirga tractuosa (strain ATCC 23168 / DSM 4126 / NBRC 15989 / NCIMB 1408 / VKM B-1430 / H-43)</name>
    <name type="common">Microscilla tractuosa</name>
    <name type="synonym">Flexibacter tractuosus</name>
    <dbReference type="NCBI Taxonomy" id="643867"/>
    <lineage>
        <taxon>Bacteria</taxon>
        <taxon>Pseudomonadati</taxon>
        <taxon>Bacteroidota</taxon>
        <taxon>Cytophagia</taxon>
        <taxon>Cytophagales</taxon>
        <taxon>Marivirgaceae</taxon>
        <taxon>Marivirga</taxon>
    </lineage>
</organism>
<accession>E4TNR8</accession>